<dbReference type="GeneID" id="18880392"/>
<dbReference type="RefSeq" id="XP_007389443.1">
    <property type="nucleotide sequence ID" value="XM_007389381.1"/>
</dbReference>
<dbReference type="AlphaFoldDB" id="R7RZC3"/>
<dbReference type="KEGG" id="psq:PUNSTDRAFT_139656"/>
<evidence type="ECO:0000256" key="1">
    <source>
        <dbReference type="SAM" id="MobiDB-lite"/>
    </source>
</evidence>
<sequence>MSRDLAVLPSQPTALASAHNSALSSTPSAALASARINAQVPALTVINRPQHSKCPPAALSFRLCRLPGPKREPRTRSRSTPIPLPARLPPSVSREPPMRSRSALLPPRPCRLPIPERKPPMRSRSAQLLSRPCRLPIPERACRLPIPERACRLPISEREPPTRSRSVLLSPPPLPSAHPRARAANAVALGAASTPRPCRLPRARAANAVALCVTSLPYRRPAPGVSCQCGLARCLRCANAPTSTALIRPTSAAPMRTTRLCQRARPSLCPPVLDCANALAPGFATALALALCAAGPECIQALPAVALSKRPAPPPKDVPECARVPPPQTGTIAHALRPAATRHLPTPQLAMPSANVAKFSRWLKISSAALPRALSQAPAAAPDAARRGDLGRHLELVCPAPSPPARPTNRRISDVVLLARLTRSSTRARTTSSN</sequence>
<protein>
    <submittedName>
        <fullName evidence="2">Uncharacterized protein</fullName>
    </submittedName>
</protein>
<evidence type="ECO:0000313" key="3">
    <source>
        <dbReference type="Proteomes" id="UP000054196"/>
    </source>
</evidence>
<name>R7RZC3_PUNST</name>
<keyword evidence="3" id="KW-1185">Reference proteome</keyword>
<proteinExistence type="predicted"/>
<accession>R7RZC3</accession>
<organism evidence="2 3">
    <name type="scientific">Punctularia strigosozonata (strain HHB-11173)</name>
    <name type="common">White-rot fungus</name>
    <dbReference type="NCBI Taxonomy" id="741275"/>
    <lineage>
        <taxon>Eukaryota</taxon>
        <taxon>Fungi</taxon>
        <taxon>Dikarya</taxon>
        <taxon>Basidiomycota</taxon>
        <taxon>Agaricomycotina</taxon>
        <taxon>Agaricomycetes</taxon>
        <taxon>Corticiales</taxon>
        <taxon>Punctulariaceae</taxon>
        <taxon>Punctularia</taxon>
    </lineage>
</organism>
<gene>
    <name evidence="2" type="ORF">PUNSTDRAFT_139656</name>
</gene>
<feature type="region of interest" description="Disordered" evidence="1">
    <location>
        <begin position="67"/>
        <end position="127"/>
    </location>
</feature>
<reference evidence="3" key="1">
    <citation type="journal article" date="2012" name="Science">
        <title>The Paleozoic origin of enzymatic lignin decomposition reconstructed from 31 fungal genomes.</title>
        <authorList>
            <person name="Floudas D."/>
            <person name="Binder M."/>
            <person name="Riley R."/>
            <person name="Barry K."/>
            <person name="Blanchette R.A."/>
            <person name="Henrissat B."/>
            <person name="Martinez A.T."/>
            <person name="Otillar R."/>
            <person name="Spatafora J.W."/>
            <person name="Yadav J.S."/>
            <person name="Aerts A."/>
            <person name="Benoit I."/>
            <person name="Boyd A."/>
            <person name="Carlson A."/>
            <person name="Copeland A."/>
            <person name="Coutinho P.M."/>
            <person name="de Vries R.P."/>
            <person name="Ferreira P."/>
            <person name="Findley K."/>
            <person name="Foster B."/>
            <person name="Gaskell J."/>
            <person name="Glotzer D."/>
            <person name="Gorecki P."/>
            <person name="Heitman J."/>
            <person name="Hesse C."/>
            <person name="Hori C."/>
            <person name="Igarashi K."/>
            <person name="Jurgens J.A."/>
            <person name="Kallen N."/>
            <person name="Kersten P."/>
            <person name="Kohler A."/>
            <person name="Kuees U."/>
            <person name="Kumar T.K.A."/>
            <person name="Kuo A."/>
            <person name="LaButti K."/>
            <person name="Larrondo L.F."/>
            <person name="Lindquist E."/>
            <person name="Ling A."/>
            <person name="Lombard V."/>
            <person name="Lucas S."/>
            <person name="Lundell T."/>
            <person name="Martin R."/>
            <person name="McLaughlin D.J."/>
            <person name="Morgenstern I."/>
            <person name="Morin E."/>
            <person name="Murat C."/>
            <person name="Nagy L.G."/>
            <person name="Nolan M."/>
            <person name="Ohm R.A."/>
            <person name="Patyshakuliyeva A."/>
            <person name="Rokas A."/>
            <person name="Ruiz-Duenas F.J."/>
            <person name="Sabat G."/>
            <person name="Salamov A."/>
            <person name="Samejima M."/>
            <person name="Schmutz J."/>
            <person name="Slot J.C."/>
            <person name="St John F."/>
            <person name="Stenlid J."/>
            <person name="Sun H."/>
            <person name="Sun S."/>
            <person name="Syed K."/>
            <person name="Tsang A."/>
            <person name="Wiebenga A."/>
            <person name="Young D."/>
            <person name="Pisabarro A."/>
            <person name="Eastwood D.C."/>
            <person name="Martin F."/>
            <person name="Cullen D."/>
            <person name="Grigoriev I.V."/>
            <person name="Hibbett D.S."/>
        </authorList>
    </citation>
    <scope>NUCLEOTIDE SEQUENCE [LARGE SCALE GENOMIC DNA]</scope>
    <source>
        <strain evidence="3">HHB-11173 SS5</strain>
    </source>
</reference>
<dbReference type="EMBL" id="JH687636">
    <property type="protein sequence ID" value="EIN03328.1"/>
    <property type="molecule type" value="Genomic_DNA"/>
</dbReference>
<dbReference type="HOGENOM" id="CLU_631832_0_0_1"/>
<dbReference type="Proteomes" id="UP000054196">
    <property type="component" value="Unassembled WGS sequence"/>
</dbReference>
<evidence type="ECO:0000313" key="2">
    <source>
        <dbReference type="EMBL" id="EIN03328.1"/>
    </source>
</evidence>